<organism evidence="2">
    <name type="scientific">marine sediment metagenome</name>
    <dbReference type="NCBI Taxonomy" id="412755"/>
    <lineage>
        <taxon>unclassified sequences</taxon>
        <taxon>metagenomes</taxon>
        <taxon>ecological metagenomes</taxon>
    </lineage>
</organism>
<comment type="caution">
    <text evidence="2">The sequence shown here is derived from an EMBL/GenBank/DDBJ whole genome shotgun (WGS) entry which is preliminary data.</text>
</comment>
<keyword evidence="1" id="KW-1133">Transmembrane helix</keyword>
<dbReference type="AlphaFoldDB" id="A0A0F9TUT9"/>
<gene>
    <name evidence="2" type="ORF">LCGC14_0302280</name>
</gene>
<feature type="transmembrane region" description="Helical" evidence="1">
    <location>
        <begin position="20"/>
        <end position="37"/>
    </location>
</feature>
<evidence type="ECO:0000256" key="1">
    <source>
        <dbReference type="SAM" id="Phobius"/>
    </source>
</evidence>
<accession>A0A0F9TUT9</accession>
<reference evidence="2" key="1">
    <citation type="journal article" date="2015" name="Nature">
        <title>Complex archaea that bridge the gap between prokaryotes and eukaryotes.</title>
        <authorList>
            <person name="Spang A."/>
            <person name="Saw J.H."/>
            <person name="Jorgensen S.L."/>
            <person name="Zaremba-Niedzwiedzka K."/>
            <person name="Martijn J."/>
            <person name="Lind A.E."/>
            <person name="van Eijk R."/>
            <person name="Schleper C."/>
            <person name="Guy L."/>
            <person name="Ettema T.J."/>
        </authorList>
    </citation>
    <scope>NUCLEOTIDE SEQUENCE</scope>
</reference>
<dbReference type="EMBL" id="LAZR01000190">
    <property type="protein sequence ID" value="KKN83114.1"/>
    <property type="molecule type" value="Genomic_DNA"/>
</dbReference>
<keyword evidence="1" id="KW-0812">Transmembrane</keyword>
<sequence length="60" mass="6677">MTPPRSLREFSKNAAGQATVEYALMLAAIVLPMVYIYRMLLEALANMFGLVTLMLSLPFP</sequence>
<evidence type="ECO:0000313" key="2">
    <source>
        <dbReference type="EMBL" id="KKN83114.1"/>
    </source>
</evidence>
<name>A0A0F9TUT9_9ZZZZ</name>
<protein>
    <recommendedName>
        <fullName evidence="3">Flp/Fap pilin component</fullName>
    </recommendedName>
</protein>
<proteinExistence type="predicted"/>
<keyword evidence="1" id="KW-0472">Membrane</keyword>
<evidence type="ECO:0008006" key="3">
    <source>
        <dbReference type="Google" id="ProtNLM"/>
    </source>
</evidence>